<dbReference type="EMBL" id="REGN01001795">
    <property type="protein sequence ID" value="RNA32457.1"/>
    <property type="molecule type" value="Genomic_DNA"/>
</dbReference>
<accession>A0A3M7S9X3</accession>
<organism evidence="1 2">
    <name type="scientific">Brachionus plicatilis</name>
    <name type="common">Marine rotifer</name>
    <name type="synonym">Brachionus muelleri</name>
    <dbReference type="NCBI Taxonomy" id="10195"/>
    <lineage>
        <taxon>Eukaryota</taxon>
        <taxon>Metazoa</taxon>
        <taxon>Spiralia</taxon>
        <taxon>Gnathifera</taxon>
        <taxon>Rotifera</taxon>
        <taxon>Eurotatoria</taxon>
        <taxon>Monogononta</taxon>
        <taxon>Pseudotrocha</taxon>
        <taxon>Ploima</taxon>
        <taxon>Brachionidae</taxon>
        <taxon>Brachionus</taxon>
    </lineage>
</organism>
<proteinExistence type="predicted"/>
<name>A0A3M7S9X3_BRAPC</name>
<reference evidence="1 2" key="1">
    <citation type="journal article" date="2018" name="Sci. Rep.">
        <title>Genomic signatures of local adaptation to the degree of environmental predictability in rotifers.</title>
        <authorList>
            <person name="Franch-Gras L."/>
            <person name="Hahn C."/>
            <person name="Garcia-Roger E.M."/>
            <person name="Carmona M.J."/>
            <person name="Serra M."/>
            <person name="Gomez A."/>
        </authorList>
    </citation>
    <scope>NUCLEOTIDE SEQUENCE [LARGE SCALE GENOMIC DNA]</scope>
    <source>
        <strain evidence="1">HYR1</strain>
    </source>
</reference>
<dbReference type="AlphaFoldDB" id="A0A3M7S9X3"/>
<sequence length="126" mass="14843">MMVPTKAVAIRTIPGDSGLLGTPNTIAVLFTDTYFKKIYLKQMLFIYRKPFKIAAGFWCVNIHKSRTKDSVIALIKKLNYTLMIMSFFQLNLTYPIHFKPELQGYYIFKFIIFLKFKKNIFQKLQK</sequence>
<evidence type="ECO:0000313" key="1">
    <source>
        <dbReference type="EMBL" id="RNA32457.1"/>
    </source>
</evidence>
<gene>
    <name evidence="1" type="ORF">BpHYR1_004465</name>
</gene>
<evidence type="ECO:0000313" key="2">
    <source>
        <dbReference type="Proteomes" id="UP000276133"/>
    </source>
</evidence>
<keyword evidence="2" id="KW-1185">Reference proteome</keyword>
<dbReference type="Proteomes" id="UP000276133">
    <property type="component" value="Unassembled WGS sequence"/>
</dbReference>
<protein>
    <submittedName>
        <fullName evidence="1">Uncharacterized protein</fullName>
    </submittedName>
</protein>
<comment type="caution">
    <text evidence="1">The sequence shown here is derived from an EMBL/GenBank/DDBJ whole genome shotgun (WGS) entry which is preliminary data.</text>
</comment>